<dbReference type="Proteomes" id="UP000824219">
    <property type="component" value="Linkage Group LG29"/>
</dbReference>
<keyword evidence="3" id="KW-1185">Reference proteome</keyword>
<organism evidence="2 3">
    <name type="scientific">Hemibagrus wyckioides</name>
    <dbReference type="NCBI Taxonomy" id="337641"/>
    <lineage>
        <taxon>Eukaryota</taxon>
        <taxon>Metazoa</taxon>
        <taxon>Chordata</taxon>
        <taxon>Craniata</taxon>
        <taxon>Vertebrata</taxon>
        <taxon>Euteleostomi</taxon>
        <taxon>Actinopterygii</taxon>
        <taxon>Neopterygii</taxon>
        <taxon>Teleostei</taxon>
        <taxon>Ostariophysi</taxon>
        <taxon>Siluriformes</taxon>
        <taxon>Bagridae</taxon>
        <taxon>Hemibagrus</taxon>
    </lineage>
</organism>
<dbReference type="AlphaFoldDB" id="A0A9D3N3H8"/>
<accession>A0A9D3N3H8</accession>
<evidence type="ECO:0000313" key="2">
    <source>
        <dbReference type="EMBL" id="KAG7314144.1"/>
    </source>
</evidence>
<sequence>MRAKEDERETERRRGKSLHMEPCNDSQGINFERERLLSLVLRTLPTNLLASEDLRRVLARRCAVIDSSSAERECVGDTLVSDLYGNRFQVAFHNNRIWTAIALQSIHGFWKELSSEESNHPTKSQNNHFRKPHQTPPNIKLVNYHLKGCNVAVCGLGVSFS</sequence>
<gene>
    <name evidence="2" type="ORF">KOW79_022640</name>
</gene>
<reference evidence="2 3" key="1">
    <citation type="submission" date="2021-06" db="EMBL/GenBank/DDBJ databases">
        <title>Chromosome-level genome assembly of the red-tail catfish (Hemibagrus wyckioides).</title>
        <authorList>
            <person name="Shao F."/>
        </authorList>
    </citation>
    <scope>NUCLEOTIDE SEQUENCE [LARGE SCALE GENOMIC DNA]</scope>
    <source>
        <strain evidence="2">EC202008001</strain>
        <tissue evidence="2">Blood</tissue>
    </source>
</reference>
<evidence type="ECO:0000313" key="3">
    <source>
        <dbReference type="Proteomes" id="UP000824219"/>
    </source>
</evidence>
<evidence type="ECO:0000256" key="1">
    <source>
        <dbReference type="SAM" id="MobiDB-lite"/>
    </source>
</evidence>
<feature type="region of interest" description="Disordered" evidence="1">
    <location>
        <begin position="1"/>
        <end position="24"/>
    </location>
</feature>
<proteinExistence type="predicted"/>
<name>A0A9D3N3H8_9TELE</name>
<comment type="caution">
    <text evidence="2">The sequence shown here is derived from an EMBL/GenBank/DDBJ whole genome shotgun (WGS) entry which is preliminary data.</text>
</comment>
<feature type="compositionally biased region" description="Basic and acidic residues" evidence="1">
    <location>
        <begin position="1"/>
        <end position="12"/>
    </location>
</feature>
<dbReference type="EMBL" id="JAHKSW010000029">
    <property type="protein sequence ID" value="KAG7314144.1"/>
    <property type="molecule type" value="Genomic_DNA"/>
</dbReference>
<protein>
    <submittedName>
        <fullName evidence="2">Uncharacterized protein</fullName>
    </submittedName>
</protein>